<dbReference type="Gene3D" id="1.10.10.10">
    <property type="entry name" value="Winged helix-like DNA-binding domain superfamily/Winged helix DNA-binding domain"/>
    <property type="match status" value="1"/>
</dbReference>
<dbReference type="Pfam" id="PF08100">
    <property type="entry name" value="Dimerisation"/>
    <property type="match status" value="1"/>
</dbReference>
<gene>
    <name evidence="7" type="ORF">IFM89_007623</name>
</gene>
<dbReference type="SUPFAM" id="SSF53335">
    <property type="entry name" value="S-adenosyl-L-methionine-dependent methyltransferases"/>
    <property type="match status" value="1"/>
</dbReference>
<evidence type="ECO:0000313" key="7">
    <source>
        <dbReference type="EMBL" id="KAF9604502.1"/>
    </source>
</evidence>
<dbReference type="AlphaFoldDB" id="A0A835HU71"/>
<protein>
    <submittedName>
        <fullName evidence="7">Uncharacterized protein</fullName>
    </submittedName>
</protein>
<evidence type="ECO:0000313" key="8">
    <source>
        <dbReference type="Proteomes" id="UP000631114"/>
    </source>
</evidence>
<dbReference type="InterPro" id="IPR029063">
    <property type="entry name" value="SAM-dependent_MTases_sf"/>
</dbReference>
<dbReference type="PROSITE" id="PS51683">
    <property type="entry name" value="SAM_OMT_II"/>
    <property type="match status" value="1"/>
</dbReference>
<evidence type="ECO:0000256" key="4">
    <source>
        <dbReference type="PIRSR" id="PIRSR005739-1"/>
    </source>
</evidence>
<feature type="active site" description="Proton acceptor" evidence="4">
    <location>
        <position position="259"/>
    </location>
</feature>
<accession>A0A835HU71</accession>
<dbReference type="OrthoDB" id="1606438at2759"/>
<dbReference type="PIRSF" id="PIRSF005739">
    <property type="entry name" value="O-mtase"/>
    <property type="match status" value="1"/>
</dbReference>
<dbReference type="InterPro" id="IPR036390">
    <property type="entry name" value="WH_DNA-bd_sf"/>
</dbReference>
<dbReference type="PANTHER" id="PTHR11746">
    <property type="entry name" value="O-METHYLTRANSFERASE"/>
    <property type="match status" value="1"/>
</dbReference>
<organism evidence="7 8">
    <name type="scientific">Coptis chinensis</name>
    <dbReference type="NCBI Taxonomy" id="261450"/>
    <lineage>
        <taxon>Eukaryota</taxon>
        <taxon>Viridiplantae</taxon>
        <taxon>Streptophyta</taxon>
        <taxon>Embryophyta</taxon>
        <taxon>Tracheophyta</taxon>
        <taxon>Spermatophyta</taxon>
        <taxon>Magnoliopsida</taxon>
        <taxon>Ranunculales</taxon>
        <taxon>Ranunculaceae</taxon>
        <taxon>Coptidoideae</taxon>
        <taxon>Coptis</taxon>
    </lineage>
</organism>
<comment type="caution">
    <text evidence="7">The sequence shown here is derived from an EMBL/GenBank/DDBJ whole genome shotgun (WGS) entry which is preliminary data.</text>
</comment>
<feature type="domain" description="O-methyltransferase dimerisation" evidence="6">
    <location>
        <begin position="20"/>
        <end position="105"/>
    </location>
</feature>
<dbReference type="EMBL" id="JADFTS010000005">
    <property type="protein sequence ID" value="KAF9604502.1"/>
    <property type="molecule type" value="Genomic_DNA"/>
</dbReference>
<evidence type="ECO:0000259" key="5">
    <source>
        <dbReference type="Pfam" id="PF00891"/>
    </source>
</evidence>
<dbReference type="Pfam" id="PF00891">
    <property type="entry name" value="Methyltransf_2"/>
    <property type="match status" value="1"/>
</dbReference>
<dbReference type="Gene3D" id="3.40.50.150">
    <property type="entry name" value="Vaccinia Virus protein VP39"/>
    <property type="match status" value="1"/>
</dbReference>
<dbReference type="InterPro" id="IPR016461">
    <property type="entry name" value="COMT-like"/>
</dbReference>
<evidence type="ECO:0000259" key="6">
    <source>
        <dbReference type="Pfam" id="PF08100"/>
    </source>
</evidence>
<dbReference type="GO" id="GO:0032259">
    <property type="term" value="P:methylation"/>
    <property type="evidence" value="ECO:0007669"/>
    <property type="project" value="UniProtKB-KW"/>
</dbReference>
<keyword evidence="3" id="KW-0949">S-adenosyl-L-methionine</keyword>
<keyword evidence="8" id="KW-1185">Reference proteome</keyword>
<reference evidence="7 8" key="1">
    <citation type="submission" date="2020-10" db="EMBL/GenBank/DDBJ databases">
        <title>The Coptis chinensis genome and diversification of protoberbering-type alkaloids.</title>
        <authorList>
            <person name="Wang B."/>
            <person name="Shu S."/>
            <person name="Song C."/>
            <person name="Liu Y."/>
        </authorList>
    </citation>
    <scope>NUCLEOTIDE SEQUENCE [LARGE SCALE GENOMIC DNA]</scope>
    <source>
        <strain evidence="7">HL-2020</strain>
        <tissue evidence="7">Leaf</tissue>
    </source>
</reference>
<sequence length="351" mass="39327">MDTPNTFQNDDEIKAQAQVWKHMFGFAETIMLRSTVSLGIPDIIHNNGPVTLSQLVTHLPLKSTSIDRFHHFMRYLVHMQLFTISTDQITKEDKYELTPASKLLVHGHQKSLAPYVMLQTHPEEFSVWSHVINVLDGKKPYWESNDTSMYEKTEGDPEMNELLNDAMTSHSTFMLPALVSGLMKENVLDGVASIVDVGGNSGIVAKGIVDAFPHVKCSVMDLNHVIERVIKNPKLDYVAGDMFTSVPNADAILLKSTLHNYEDDDCIKILNKAKEALPSTGGKVILVEIVVDTENLPLFTSARLSMDVDMMLMSGKERTKKEWDDLLRKANFTSHQVIPIMAIESIIVAYS</sequence>
<keyword evidence="2" id="KW-0808">Transferase</keyword>
<evidence type="ECO:0000256" key="1">
    <source>
        <dbReference type="ARBA" id="ARBA00022603"/>
    </source>
</evidence>
<evidence type="ECO:0000256" key="2">
    <source>
        <dbReference type="ARBA" id="ARBA00022679"/>
    </source>
</evidence>
<dbReference type="InterPro" id="IPR036388">
    <property type="entry name" value="WH-like_DNA-bd_sf"/>
</dbReference>
<dbReference type="InterPro" id="IPR001077">
    <property type="entry name" value="COMT_C"/>
</dbReference>
<name>A0A835HU71_9MAGN</name>
<dbReference type="SMR" id="A0A835HU71"/>
<proteinExistence type="predicted"/>
<dbReference type="GO" id="GO:0046983">
    <property type="term" value="F:protein dimerization activity"/>
    <property type="evidence" value="ECO:0007669"/>
    <property type="project" value="InterPro"/>
</dbReference>
<dbReference type="InterPro" id="IPR012967">
    <property type="entry name" value="COMT_dimerisation"/>
</dbReference>
<dbReference type="SUPFAM" id="SSF46785">
    <property type="entry name" value="Winged helix' DNA-binding domain"/>
    <property type="match status" value="1"/>
</dbReference>
<dbReference type="Proteomes" id="UP000631114">
    <property type="component" value="Unassembled WGS sequence"/>
</dbReference>
<evidence type="ECO:0000256" key="3">
    <source>
        <dbReference type="ARBA" id="ARBA00022691"/>
    </source>
</evidence>
<keyword evidence="1" id="KW-0489">Methyltransferase</keyword>
<dbReference type="GO" id="GO:0008171">
    <property type="term" value="F:O-methyltransferase activity"/>
    <property type="evidence" value="ECO:0007669"/>
    <property type="project" value="InterPro"/>
</dbReference>
<feature type="domain" description="O-methyltransferase C-terminal" evidence="5">
    <location>
        <begin position="134"/>
        <end position="332"/>
    </location>
</feature>